<reference evidence="1 2" key="1">
    <citation type="journal article" date="2019" name="Appl. Microbiol. Biotechnol.">
        <title>Genome sequence of Isaria javanica and comparative genome analysis insights into family S53 peptidase evolution in fungal entomopathogens.</title>
        <authorList>
            <person name="Lin R."/>
            <person name="Zhang X."/>
            <person name="Xin B."/>
            <person name="Zou M."/>
            <person name="Gao Y."/>
            <person name="Qin F."/>
            <person name="Hu Q."/>
            <person name="Xie B."/>
            <person name="Cheng X."/>
        </authorList>
    </citation>
    <scope>NUCLEOTIDE SEQUENCE [LARGE SCALE GENOMIC DNA]</scope>
    <source>
        <strain evidence="1 2">IJ1G</strain>
    </source>
</reference>
<name>A0A545UKM8_9HYPO</name>
<proteinExistence type="predicted"/>
<evidence type="ECO:0000313" key="1">
    <source>
        <dbReference type="EMBL" id="TQV90016.1"/>
    </source>
</evidence>
<evidence type="ECO:0000313" key="2">
    <source>
        <dbReference type="Proteomes" id="UP000315783"/>
    </source>
</evidence>
<comment type="caution">
    <text evidence="1">The sequence shown here is derived from an EMBL/GenBank/DDBJ whole genome shotgun (WGS) entry which is preliminary data.</text>
</comment>
<sequence>MAKGIGNYWIYIDEKCGSILVYDSNKFKWFVMILYKVKVAGVAGRVPGIASVILYNFNSKPRLK</sequence>
<gene>
    <name evidence="1" type="ORF">IF1G_11311</name>
</gene>
<accession>A0A545UKM8</accession>
<keyword evidence="2" id="KW-1185">Reference proteome</keyword>
<dbReference type="EMBL" id="SPUK01000043">
    <property type="protein sequence ID" value="TQV90016.1"/>
    <property type="molecule type" value="Genomic_DNA"/>
</dbReference>
<protein>
    <submittedName>
        <fullName evidence="1">Uncharacterized protein</fullName>
    </submittedName>
</protein>
<organism evidence="1 2">
    <name type="scientific">Cordyceps javanica</name>
    <dbReference type="NCBI Taxonomy" id="43265"/>
    <lineage>
        <taxon>Eukaryota</taxon>
        <taxon>Fungi</taxon>
        <taxon>Dikarya</taxon>
        <taxon>Ascomycota</taxon>
        <taxon>Pezizomycotina</taxon>
        <taxon>Sordariomycetes</taxon>
        <taxon>Hypocreomycetidae</taxon>
        <taxon>Hypocreales</taxon>
        <taxon>Cordycipitaceae</taxon>
        <taxon>Cordyceps</taxon>
    </lineage>
</organism>
<dbReference type="AlphaFoldDB" id="A0A545UKM8"/>
<dbReference type="Proteomes" id="UP000315783">
    <property type="component" value="Unassembled WGS sequence"/>
</dbReference>